<dbReference type="InterPro" id="IPR012337">
    <property type="entry name" value="RNaseH-like_sf"/>
</dbReference>
<evidence type="ECO:0000259" key="2">
    <source>
        <dbReference type="PROSITE" id="PS50994"/>
    </source>
</evidence>
<reference evidence="3 4" key="1">
    <citation type="submission" date="2016-01" db="EMBL/GenBank/DDBJ databases">
        <title>The new phylogeny of the genus Mycobacterium.</title>
        <authorList>
            <person name="Tarcisio F."/>
            <person name="Conor M."/>
            <person name="Antonella G."/>
            <person name="Elisabetta G."/>
            <person name="Giulia F.S."/>
            <person name="Sara T."/>
            <person name="Anna F."/>
            <person name="Clotilde B."/>
            <person name="Roberto B."/>
            <person name="Veronica D.S."/>
            <person name="Fabio R."/>
            <person name="Monica P."/>
            <person name="Olivier J."/>
            <person name="Enrico T."/>
            <person name="Nicola S."/>
        </authorList>
    </citation>
    <scope>NUCLEOTIDE SEQUENCE [LARGE SCALE GENOMIC DNA]</scope>
    <source>
        <strain evidence="3 4">DSM 44616</strain>
    </source>
</reference>
<dbReference type="SUPFAM" id="SSF53098">
    <property type="entry name" value="Ribonuclease H-like"/>
    <property type="match status" value="1"/>
</dbReference>
<dbReference type="PANTHER" id="PTHR46889">
    <property type="entry name" value="TRANSPOSASE INSF FOR INSERTION SEQUENCE IS3B-RELATED"/>
    <property type="match status" value="1"/>
</dbReference>
<name>A0AAJ3NUG2_9MYCO</name>
<dbReference type="InterPro" id="IPR050900">
    <property type="entry name" value="Transposase_IS3/IS150/IS904"/>
</dbReference>
<dbReference type="Gene3D" id="3.30.420.10">
    <property type="entry name" value="Ribonuclease H-like superfamily/Ribonuclease H"/>
    <property type="match status" value="1"/>
</dbReference>
<dbReference type="GO" id="GO:0003676">
    <property type="term" value="F:nucleic acid binding"/>
    <property type="evidence" value="ECO:0007669"/>
    <property type="project" value="InterPro"/>
</dbReference>
<proteinExistence type="predicted"/>
<dbReference type="EMBL" id="LQPR01000005">
    <property type="protein sequence ID" value="ORW74931.1"/>
    <property type="molecule type" value="Genomic_DNA"/>
</dbReference>
<dbReference type="PANTHER" id="PTHR46889:SF4">
    <property type="entry name" value="TRANSPOSASE INSO FOR INSERTION SEQUENCE ELEMENT IS911B-RELATED"/>
    <property type="match status" value="1"/>
</dbReference>
<dbReference type="InterPro" id="IPR048020">
    <property type="entry name" value="Transpos_IS3"/>
</dbReference>
<dbReference type="Pfam" id="PF13333">
    <property type="entry name" value="rve_2"/>
    <property type="match status" value="1"/>
</dbReference>
<protein>
    <submittedName>
        <fullName evidence="3">Transposase</fullName>
    </submittedName>
</protein>
<dbReference type="PROSITE" id="PS50994">
    <property type="entry name" value="INTEGRASE"/>
    <property type="match status" value="1"/>
</dbReference>
<organism evidence="3 4">
    <name type="scientific">Mycobacterium saskatchewanense</name>
    <dbReference type="NCBI Taxonomy" id="220927"/>
    <lineage>
        <taxon>Bacteria</taxon>
        <taxon>Bacillati</taxon>
        <taxon>Actinomycetota</taxon>
        <taxon>Actinomycetes</taxon>
        <taxon>Mycobacteriales</taxon>
        <taxon>Mycobacteriaceae</taxon>
        <taxon>Mycobacterium</taxon>
        <taxon>Mycobacterium simiae complex</taxon>
    </lineage>
</organism>
<dbReference type="Proteomes" id="UP000193387">
    <property type="component" value="Unassembled WGS sequence"/>
</dbReference>
<evidence type="ECO:0000256" key="1">
    <source>
        <dbReference type="ARBA" id="ARBA00002286"/>
    </source>
</evidence>
<evidence type="ECO:0000313" key="4">
    <source>
        <dbReference type="Proteomes" id="UP000193387"/>
    </source>
</evidence>
<dbReference type="GO" id="GO:0015074">
    <property type="term" value="P:DNA integration"/>
    <property type="evidence" value="ECO:0007669"/>
    <property type="project" value="InterPro"/>
</dbReference>
<gene>
    <name evidence="3" type="ORF">AWC23_03990</name>
</gene>
<dbReference type="AlphaFoldDB" id="A0AAJ3NUG2"/>
<dbReference type="Pfam" id="PF00665">
    <property type="entry name" value="rve"/>
    <property type="match status" value="1"/>
</dbReference>
<dbReference type="InterPro" id="IPR036397">
    <property type="entry name" value="RNaseH_sf"/>
</dbReference>
<comment type="function">
    <text evidence="1">Involved in the transposition of the insertion sequence.</text>
</comment>
<feature type="domain" description="Integrase catalytic" evidence="2">
    <location>
        <begin position="75"/>
        <end position="238"/>
    </location>
</feature>
<dbReference type="InterPro" id="IPR025948">
    <property type="entry name" value="HTH-like_dom"/>
</dbReference>
<dbReference type="InterPro" id="IPR001584">
    <property type="entry name" value="Integrase_cat-core"/>
</dbReference>
<accession>A0AAJ3NUG2</accession>
<dbReference type="NCBIfam" id="NF033516">
    <property type="entry name" value="transpos_IS3"/>
    <property type="match status" value="1"/>
</dbReference>
<sequence>MADTITEIHQRSRGTYGRRRVRAALLADYEMNVNLKLVNSIMSEYGLCGLPRPGRRKPNLIGVDTPVDLVNRRFTATEPNELWCTDITEHPARDGKVYCCAILDCFSRMIVARTFSTTADTALVNNAVNMAVANRTLSGSTILHADHGTQFTSWSFGENMRRWGLLGSFGTAGDCFDNAAMESFWARMQVELLNTRRWATTIELAAAMADYIDNFYNAERRHSYLGNISPTEFETLWTSTYSIPQLA</sequence>
<comment type="caution">
    <text evidence="3">The sequence shown here is derived from an EMBL/GenBank/DDBJ whole genome shotgun (WGS) entry which is preliminary data.</text>
</comment>
<evidence type="ECO:0000313" key="3">
    <source>
        <dbReference type="EMBL" id="ORW74931.1"/>
    </source>
</evidence>
<dbReference type="Pfam" id="PF13276">
    <property type="entry name" value="HTH_21"/>
    <property type="match status" value="1"/>
</dbReference>
<keyword evidence="4" id="KW-1185">Reference proteome</keyword>